<proteinExistence type="predicted"/>
<evidence type="ECO:0000313" key="3">
    <source>
        <dbReference type="Proteomes" id="UP000653411"/>
    </source>
</evidence>
<evidence type="ECO:0000313" key="2">
    <source>
        <dbReference type="EMBL" id="GGM98022.1"/>
    </source>
</evidence>
<feature type="region of interest" description="Disordered" evidence="1">
    <location>
        <begin position="78"/>
        <end position="100"/>
    </location>
</feature>
<feature type="region of interest" description="Disordered" evidence="1">
    <location>
        <begin position="1"/>
        <end position="26"/>
    </location>
</feature>
<dbReference type="Proteomes" id="UP000653411">
    <property type="component" value="Unassembled WGS sequence"/>
</dbReference>
<evidence type="ECO:0000256" key="1">
    <source>
        <dbReference type="SAM" id="MobiDB-lite"/>
    </source>
</evidence>
<name>A0A917X9P2_9ACTN</name>
<dbReference type="EMBL" id="BMML01000003">
    <property type="protein sequence ID" value="GGM98022.1"/>
    <property type="molecule type" value="Genomic_DNA"/>
</dbReference>
<protein>
    <submittedName>
        <fullName evidence="2">Uncharacterized protein</fullName>
    </submittedName>
</protein>
<organism evidence="2 3">
    <name type="scientific">Streptomyces fuscichromogenes</name>
    <dbReference type="NCBI Taxonomy" id="1324013"/>
    <lineage>
        <taxon>Bacteria</taxon>
        <taxon>Bacillati</taxon>
        <taxon>Actinomycetota</taxon>
        <taxon>Actinomycetes</taxon>
        <taxon>Kitasatosporales</taxon>
        <taxon>Streptomycetaceae</taxon>
        <taxon>Streptomyces</taxon>
    </lineage>
</organism>
<accession>A0A917X9P2</accession>
<gene>
    <name evidence="2" type="ORF">GCM10011578_018700</name>
</gene>
<comment type="caution">
    <text evidence="2">The sequence shown here is derived from an EMBL/GenBank/DDBJ whole genome shotgun (WGS) entry which is preliminary data.</text>
</comment>
<reference evidence="2" key="1">
    <citation type="journal article" date="2014" name="Int. J. Syst. Evol. Microbiol.">
        <title>Complete genome sequence of Corynebacterium casei LMG S-19264T (=DSM 44701T), isolated from a smear-ripened cheese.</title>
        <authorList>
            <consortium name="US DOE Joint Genome Institute (JGI-PGF)"/>
            <person name="Walter F."/>
            <person name="Albersmeier A."/>
            <person name="Kalinowski J."/>
            <person name="Ruckert C."/>
        </authorList>
    </citation>
    <scope>NUCLEOTIDE SEQUENCE</scope>
    <source>
        <strain evidence="2">CGMCC 4.7110</strain>
    </source>
</reference>
<keyword evidence="3" id="KW-1185">Reference proteome</keyword>
<dbReference type="AlphaFoldDB" id="A0A917X9P2"/>
<sequence length="100" mass="10643">MLADDVMGGREESADRGAAQHPTPAVEVVDQIGEVRMSAGDACVAERRSGARQMTGEPALDRFGGDSEWIRSRRRSVHGGPLSLAGCRQVPTAPDALRKT</sequence>
<reference evidence="2" key="2">
    <citation type="submission" date="2020-09" db="EMBL/GenBank/DDBJ databases">
        <authorList>
            <person name="Sun Q."/>
            <person name="Zhou Y."/>
        </authorList>
    </citation>
    <scope>NUCLEOTIDE SEQUENCE</scope>
    <source>
        <strain evidence="2">CGMCC 4.7110</strain>
    </source>
</reference>